<feature type="compositionally biased region" description="Acidic residues" evidence="14">
    <location>
        <begin position="598"/>
        <end position="616"/>
    </location>
</feature>
<feature type="compositionally biased region" description="Basic and acidic residues" evidence="14">
    <location>
        <begin position="1210"/>
        <end position="1221"/>
    </location>
</feature>
<dbReference type="InterPro" id="IPR036236">
    <property type="entry name" value="Znf_C2H2_sf"/>
</dbReference>
<feature type="domain" description="C2H2-type" evidence="15">
    <location>
        <begin position="693"/>
        <end position="722"/>
    </location>
</feature>
<evidence type="ECO:0000313" key="16">
    <source>
        <dbReference type="Proteomes" id="UP000694891"/>
    </source>
</evidence>
<evidence type="ECO:0000256" key="9">
    <source>
        <dbReference type="ARBA" id="ARBA00023125"/>
    </source>
</evidence>
<comment type="function">
    <text evidence="1">May be involved in transcriptional regulation.</text>
</comment>
<feature type="domain" description="C2H2-type" evidence="15">
    <location>
        <begin position="350"/>
        <end position="377"/>
    </location>
</feature>
<evidence type="ECO:0000256" key="8">
    <source>
        <dbReference type="ARBA" id="ARBA00023015"/>
    </source>
</evidence>
<organism evidence="16 17">
    <name type="scientific">Stegastes partitus</name>
    <name type="common">bicolor damselfish</name>
    <dbReference type="NCBI Taxonomy" id="144197"/>
    <lineage>
        <taxon>Eukaryota</taxon>
        <taxon>Metazoa</taxon>
        <taxon>Chordata</taxon>
        <taxon>Craniata</taxon>
        <taxon>Vertebrata</taxon>
        <taxon>Euteleostomi</taxon>
        <taxon>Actinopterygii</taxon>
        <taxon>Neopterygii</taxon>
        <taxon>Teleostei</taxon>
        <taxon>Neoteleostei</taxon>
        <taxon>Acanthomorphata</taxon>
        <taxon>Ovalentaria</taxon>
        <taxon>Pomacentridae</taxon>
        <taxon>Stegastes</taxon>
    </lineage>
</organism>
<dbReference type="GeneID" id="103370110"/>
<dbReference type="PROSITE" id="PS50157">
    <property type="entry name" value="ZINC_FINGER_C2H2_2"/>
    <property type="match status" value="17"/>
</dbReference>
<feature type="domain" description="C2H2-type" evidence="15">
    <location>
        <begin position="637"/>
        <end position="664"/>
    </location>
</feature>
<feature type="region of interest" description="Disordered" evidence="14">
    <location>
        <begin position="563"/>
        <end position="618"/>
    </location>
</feature>
<dbReference type="FunFam" id="3.30.160.60:FF:000100">
    <property type="entry name" value="Zinc finger 45-like"/>
    <property type="match status" value="1"/>
</dbReference>
<keyword evidence="7" id="KW-0862">Zinc</keyword>
<dbReference type="PANTHER" id="PTHR24408:SF58">
    <property type="entry name" value="TRANSCRIPTION FACTOR (TFIIIA), PUTATIVE (AFU_ORTHOLOGUE AFUA_1G05150)-RELATED"/>
    <property type="match status" value="1"/>
</dbReference>
<evidence type="ECO:0000256" key="12">
    <source>
        <dbReference type="ARBA" id="ARBA00068876"/>
    </source>
</evidence>
<keyword evidence="11" id="KW-0539">Nucleus</keyword>
<dbReference type="FunFam" id="3.30.160.60:FF:000508">
    <property type="entry name" value="Myeloid zinc finger 1"/>
    <property type="match status" value="1"/>
</dbReference>
<feature type="domain" description="C2H2-type" evidence="15">
    <location>
        <begin position="322"/>
        <end position="349"/>
    </location>
</feature>
<evidence type="ECO:0000256" key="7">
    <source>
        <dbReference type="ARBA" id="ARBA00022833"/>
    </source>
</evidence>
<dbReference type="FunFam" id="3.30.160.60:FF:002343">
    <property type="entry name" value="Zinc finger protein 33A"/>
    <property type="match status" value="1"/>
</dbReference>
<dbReference type="FunFam" id="3.30.160.60:FF:000303">
    <property type="entry name" value="Zinc finger protein 41"/>
    <property type="match status" value="1"/>
</dbReference>
<sequence>MPPPSSRGRCLLSPLRSRLCASLSSSTRNSECLPPRWLSLFWSLRVRRSRRMCAVRLLRVSVHERISAAAEDFLLQLEKGEEAAELPALRALLTERLTAAAEEIVGLLEETVAEYEDRVERSEREICRQRRLLDAVLKPEVRLHRADLQQLLVNNEKKKKMERSGSETSPEAETDGSWNQLKNRKLETQNGTKGHTGKNRFSCSLCGKSFSKIAGLSYHLKIHSGEKSFSCSVCRKKFRKKGHLKYHVLIHTGVKPFSCSVCHRTFRWPSQIKIHKCVQEAPQCLHNKLKKPLSCSTCGEKFSDGSLLTSHRRIHQEKKKMLSCSVCGLQRRFHSQMKLHMRSHTGEKPYSCSSCSKKFSRKAMLTQHMVVHSKVKPFSCVECGKRFCWNFQIKKHRCPAKLSAAVGLFKQATYKKSKESVESEDSDSDFWRKTRKHWSGFTYNRTRNDRESNREYINMMKPLRCPNNETKAEHKNEARDTPSALTSEQYCKVSETLNRKTVIQKFACREGLSQHMFHTEIQMEVKQEKPETTDIKEEQTELELTGLKEEQQDTDTAECIFSSVPLKTEDDEEKPQSSKLHHRHSVEKPHPVSQPDNEMSDPSETDVSDGDWEETSEAWSDLNGPVVPLSCNDQKSFVCPVCGKIFGRKGNLETHLRTHTGERPFSCHLCNKTFTTKLIMKMHMSVHTGEKRFTCHVCGKKFNWHSQIKYHKCVQNQTAEAELHLGTTSVKTDNTESQSGSNCDDESEDGEVFTQSRCLQTNCQTRENSGSHSDEKPLKNESQRELEDRDAQLTHPRQSTAEKPFSCSLCGKGFATGGCLTRHTSIHTGEKLLSCFICEKDQQDQQDLEPPYIKEEQEELWSSQESEQLQGLQEAEITKFTFSPVSVKTEDDEEKPQSSQLHHRHSVGGPEPHPDPDRRLQPVSEENSLDSTETDDSDCDWTQTNEAQLGIEDIRNSDVTDGDLQTAVKERPFPCSYCGKRFSLKGNLNRHIRDHTGERPFPCTDCDKSFKDSGSLTAHMRCHTGEQPYSCLFCGKNFSGRGNMTRHMRIHTGEKPFTCSVCSKSFHVKEHLNRHMKYHTGEKPFSCSICGKGCAQKTDLKKHMRVHTGEKPFSCPFCGKCCAEKGDLTKHMRVHTGEKPFSCNICGKSCAQKGSLKIHMRVHTGEKPFSCSVCGKCFTVTGHLKRHMKLHTADSQPSESLGSQAAKLQTEVKIDEGANTS</sequence>
<evidence type="ECO:0000259" key="15">
    <source>
        <dbReference type="PROSITE" id="PS50157"/>
    </source>
</evidence>
<feature type="domain" description="C2H2-type" evidence="15">
    <location>
        <begin position="973"/>
        <end position="1000"/>
    </location>
</feature>
<evidence type="ECO:0000256" key="10">
    <source>
        <dbReference type="ARBA" id="ARBA00023163"/>
    </source>
</evidence>
<dbReference type="SUPFAM" id="SSF57667">
    <property type="entry name" value="beta-beta-alpha zinc fingers"/>
    <property type="match status" value="11"/>
</dbReference>
<feature type="compositionally biased region" description="Basic and acidic residues" evidence="14">
    <location>
        <begin position="772"/>
        <end position="792"/>
    </location>
</feature>
<gene>
    <name evidence="17" type="primary">LOC103370110</name>
</gene>
<dbReference type="Pfam" id="PF00096">
    <property type="entry name" value="zf-C2H2"/>
    <property type="match status" value="13"/>
</dbReference>
<evidence type="ECO:0000256" key="4">
    <source>
        <dbReference type="ARBA" id="ARBA00022723"/>
    </source>
</evidence>
<dbReference type="FunFam" id="3.30.160.60:FF:000912">
    <property type="entry name" value="Zinc finger protein 660"/>
    <property type="match status" value="1"/>
</dbReference>
<keyword evidence="9" id="KW-0238">DNA-binding</keyword>
<dbReference type="FunFam" id="3.30.160.60:FF:000446">
    <property type="entry name" value="Zinc finger protein"/>
    <property type="match status" value="1"/>
</dbReference>
<evidence type="ECO:0000256" key="2">
    <source>
        <dbReference type="ARBA" id="ARBA00004123"/>
    </source>
</evidence>
<feature type="region of interest" description="Disordered" evidence="14">
    <location>
        <begin position="1192"/>
        <end position="1221"/>
    </location>
</feature>
<dbReference type="GO" id="GO:0000122">
    <property type="term" value="P:negative regulation of transcription by RNA polymerase II"/>
    <property type="evidence" value="ECO:0007669"/>
    <property type="project" value="UniProtKB-ARBA"/>
</dbReference>
<feature type="region of interest" description="Disordered" evidence="14">
    <location>
        <begin position="154"/>
        <end position="196"/>
    </location>
</feature>
<feature type="domain" description="C2H2-type" evidence="15">
    <location>
        <begin position="1169"/>
        <end position="1196"/>
    </location>
</feature>
<feature type="region of interest" description="Disordered" evidence="14">
    <location>
        <begin position="765"/>
        <end position="804"/>
    </location>
</feature>
<proteinExistence type="inferred from homology"/>
<feature type="domain" description="C2H2-type" evidence="15">
    <location>
        <begin position="1113"/>
        <end position="1140"/>
    </location>
</feature>
<feature type="domain" description="C2H2-type" evidence="15">
    <location>
        <begin position="1029"/>
        <end position="1056"/>
    </location>
</feature>
<evidence type="ECO:0000256" key="5">
    <source>
        <dbReference type="ARBA" id="ARBA00022737"/>
    </source>
</evidence>
<comment type="subcellular location">
    <subcellularLocation>
        <location evidence="2">Nucleus</location>
    </subcellularLocation>
</comment>
<feature type="compositionally biased region" description="Polar residues" evidence="14">
    <location>
        <begin position="1193"/>
        <end position="1207"/>
    </location>
</feature>
<dbReference type="GO" id="GO:0045595">
    <property type="term" value="P:regulation of cell differentiation"/>
    <property type="evidence" value="ECO:0007669"/>
    <property type="project" value="UniProtKB-ARBA"/>
</dbReference>
<keyword evidence="16" id="KW-1185">Reference proteome</keyword>
<dbReference type="FunFam" id="3.30.160.60:FF:001155">
    <property type="entry name" value="Zinc finger 30C"/>
    <property type="match status" value="1"/>
</dbReference>
<evidence type="ECO:0000256" key="3">
    <source>
        <dbReference type="ARBA" id="ARBA00006991"/>
    </source>
</evidence>
<feature type="domain" description="C2H2-type" evidence="15">
    <location>
        <begin position="805"/>
        <end position="832"/>
    </location>
</feature>
<comment type="similarity">
    <text evidence="3">Belongs to the krueppel C2H2-type zinc-finger protein family.</text>
</comment>
<keyword evidence="5" id="KW-0677">Repeat</keyword>
<dbReference type="GO" id="GO:0042802">
    <property type="term" value="F:identical protein binding"/>
    <property type="evidence" value="ECO:0007669"/>
    <property type="project" value="UniProtKB-ARBA"/>
</dbReference>
<dbReference type="Gene3D" id="3.30.160.60">
    <property type="entry name" value="Classic Zinc Finger"/>
    <property type="match status" value="18"/>
</dbReference>
<evidence type="ECO:0000256" key="11">
    <source>
        <dbReference type="ARBA" id="ARBA00023242"/>
    </source>
</evidence>
<feature type="region of interest" description="Disordered" evidence="14">
    <location>
        <begin position="856"/>
        <end position="941"/>
    </location>
</feature>
<dbReference type="InterPro" id="IPR013087">
    <property type="entry name" value="Znf_C2H2_type"/>
</dbReference>
<keyword evidence="6 13" id="KW-0863">Zinc-finger</keyword>
<keyword evidence="4" id="KW-0479">Metal-binding</keyword>
<dbReference type="AlphaFoldDB" id="A0A9Y4NH87"/>
<keyword evidence="8" id="KW-0805">Transcription regulation</keyword>
<dbReference type="FunFam" id="3.30.160.60:FF:001156">
    <property type="entry name" value="Zinc finger protein 407"/>
    <property type="match status" value="1"/>
</dbReference>
<feature type="domain" description="C2H2-type" evidence="15">
    <location>
        <begin position="1085"/>
        <end position="1112"/>
    </location>
</feature>
<feature type="region of interest" description="Disordered" evidence="14">
    <location>
        <begin position="727"/>
        <end position="751"/>
    </location>
</feature>
<feature type="compositionally biased region" description="Low complexity" evidence="14">
    <location>
        <begin position="860"/>
        <end position="875"/>
    </location>
</feature>
<dbReference type="SMART" id="SM00614">
    <property type="entry name" value="ZnF_BED"/>
    <property type="match status" value="2"/>
</dbReference>
<feature type="compositionally biased region" description="Polar residues" evidence="14">
    <location>
        <begin position="166"/>
        <end position="181"/>
    </location>
</feature>
<evidence type="ECO:0000256" key="13">
    <source>
        <dbReference type="PROSITE-ProRule" id="PRU00042"/>
    </source>
</evidence>
<evidence type="ECO:0000256" key="6">
    <source>
        <dbReference type="ARBA" id="ARBA00022771"/>
    </source>
</evidence>
<dbReference type="GO" id="GO:0000981">
    <property type="term" value="F:DNA-binding transcription factor activity, RNA polymerase II-specific"/>
    <property type="evidence" value="ECO:0007669"/>
    <property type="project" value="TreeGrafter"/>
</dbReference>
<feature type="domain" description="C2H2-type" evidence="15">
    <location>
        <begin position="665"/>
        <end position="692"/>
    </location>
</feature>
<accession>A0A9Y4NH87</accession>
<dbReference type="FunFam" id="3.30.160.60:FF:000624">
    <property type="entry name" value="zinc finger protein 697"/>
    <property type="match status" value="2"/>
</dbReference>
<dbReference type="FunFam" id="3.30.160.60:FF:000744">
    <property type="entry name" value="zinc finger E-box-binding homeobox 1"/>
    <property type="match status" value="1"/>
</dbReference>
<protein>
    <recommendedName>
        <fullName evidence="12">Zinc finger protein 865</fullName>
    </recommendedName>
</protein>
<dbReference type="GO" id="GO:0005634">
    <property type="term" value="C:nucleus"/>
    <property type="evidence" value="ECO:0007669"/>
    <property type="project" value="UniProtKB-SubCell"/>
</dbReference>
<reference evidence="17" key="1">
    <citation type="submission" date="2025-08" db="UniProtKB">
        <authorList>
            <consortium name="RefSeq"/>
        </authorList>
    </citation>
    <scope>IDENTIFICATION</scope>
</reference>
<name>A0A9Y4NH87_9TELE</name>
<feature type="domain" description="C2H2-type" evidence="15">
    <location>
        <begin position="1057"/>
        <end position="1084"/>
    </location>
</feature>
<evidence type="ECO:0000256" key="14">
    <source>
        <dbReference type="SAM" id="MobiDB-lite"/>
    </source>
</evidence>
<dbReference type="PROSITE" id="PS00028">
    <property type="entry name" value="ZINC_FINGER_C2H2_1"/>
    <property type="match status" value="15"/>
</dbReference>
<dbReference type="SMART" id="SM00355">
    <property type="entry name" value="ZnF_C2H2"/>
    <property type="match status" value="19"/>
</dbReference>
<keyword evidence="10" id="KW-0804">Transcription</keyword>
<dbReference type="PANTHER" id="PTHR24408">
    <property type="entry name" value="ZINC FINGER PROTEIN"/>
    <property type="match status" value="1"/>
</dbReference>
<dbReference type="RefSeq" id="XP_008297252.1">
    <property type="nucleotide sequence ID" value="XM_008299030.1"/>
</dbReference>
<feature type="domain" description="C2H2-type" evidence="15">
    <location>
        <begin position="229"/>
        <end position="256"/>
    </location>
</feature>
<feature type="domain" description="C2H2-type" evidence="15">
    <location>
        <begin position="293"/>
        <end position="320"/>
    </location>
</feature>
<dbReference type="Proteomes" id="UP000694891">
    <property type="component" value="Unplaced"/>
</dbReference>
<dbReference type="GO" id="GO:0008270">
    <property type="term" value="F:zinc ion binding"/>
    <property type="evidence" value="ECO:0007669"/>
    <property type="project" value="UniProtKB-KW"/>
</dbReference>
<dbReference type="FunFam" id="3.30.160.60:FF:000145">
    <property type="entry name" value="Zinc finger protein 574"/>
    <property type="match status" value="1"/>
</dbReference>
<feature type="domain" description="C2H2-type" evidence="15">
    <location>
        <begin position="201"/>
        <end position="228"/>
    </location>
</feature>
<feature type="domain" description="C2H2-type" evidence="15">
    <location>
        <begin position="1001"/>
        <end position="1028"/>
    </location>
</feature>
<feature type="domain" description="C2H2-type" evidence="15">
    <location>
        <begin position="1141"/>
        <end position="1168"/>
    </location>
</feature>
<dbReference type="FunFam" id="3.30.160.60:FF:000966">
    <property type="entry name" value="ZFP90 zinc finger protein"/>
    <property type="match status" value="2"/>
</dbReference>
<dbReference type="GO" id="GO:1990837">
    <property type="term" value="F:sequence-specific double-stranded DNA binding"/>
    <property type="evidence" value="ECO:0007669"/>
    <property type="project" value="UniProtKB-ARBA"/>
</dbReference>
<dbReference type="Pfam" id="PF12874">
    <property type="entry name" value="zf-met"/>
    <property type="match status" value="1"/>
</dbReference>
<evidence type="ECO:0000256" key="1">
    <source>
        <dbReference type="ARBA" id="ARBA00003767"/>
    </source>
</evidence>
<evidence type="ECO:0000313" key="17">
    <source>
        <dbReference type="RefSeq" id="XP_008297252.1"/>
    </source>
</evidence>
<feature type="compositionally biased region" description="Polar residues" evidence="14">
    <location>
        <begin position="727"/>
        <end position="742"/>
    </location>
</feature>